<dbReference type="EMBL" id="FOGO01000002">
    <property type="protein sequence ID" value="SER56103.1"/>
    <property type="molecule type" value="Genomic_DNA"/>
</dbReference>
<feature type="region of interest" description="Disordered" evidence="1">
    <location>
        <begin position="35"/>
        <end position="202"/>
    </location>
</feature>
<feature type="chain" id="PRO_5038883843" description="Secreted protein" evidence="2">
    <location>
        <begin position="32"/>
        <end position="289"/>
    </location>
</feature>
<dbReference type="Proteomes" id="UP000182841">
    <property type="component" value="Unassembled WGS sequence"/>
</dbReference>
<accession>A0A1H9Q8B9</accession>
<sequence length="289" mass="27909">MRTQGSTTRSRRGSRLAASAALVCLGTPLVAGCGAGDDDGYVAVGAADPAARSGDPVRPDGKVRMVPLPDGADDSDSGSGRGGDSTPSGDSASKGARGGGSADAERAGGGPGAKSGTGGTGGAGGTQDGGGPGAERSGSAAPGSAGNSPGSRTGGGSGGGSGGNPSPGSGSSGPDAPDSPVPDPPSGPAVLAAGKPRREKADDRWCEKVTVRLTNSGGQAVTGGRVTFGTHIIGALGVDWATRESTHALPVPIAAGQAKEKTWKVCVAAWRVPLGMHIETREVRLTGWK</sequence>
<name>A0A1H9Q8B9_9ACTN</name>
<evidence type="ECO:0008006" key="5">
    <source>
        <dbReference type="Google" id="ProtNLM"/>
    </source>
</evidence>
<feature type="compositionally biased region" description="Gly residues" evidence="1">
    <location>
        <begin position="152"/>
        <end position="165"/>
    </location>
</feature>
<dbReference type="OrthoDB" id="4332164at2"/>
<reference evidence="4" key="1">
    <citation type="submission" date="2016-10" db="EMBL/GenBank/DDBJ databases">
        <authorList>
            <person name="Varghese N."/>
            <person name="Submissions S."/>
        </authorList>
    </citation>
    <scope>NUCLEOTIDE SEQUENCE [LARGE SCALE GENOMIC DNA]</scope>
    <source>
        <strain evidence="4">CGMCC 4.6825</strain>
    </source>
</reference>
<evidence type="ECO:0000313" key="4">
    <source>
        <dbReference type="Proteomes" id="UP000182841"/>
    </source>
</evidence>
<evidence type="ECO:0000256" key="1">
    <source>
        <dbReference type="SAM" id="MobiDB-lite"/>
    </source>
</evidence>
<organism evidence="3 4">
    <name type="scientific">Streptomyces qinglanensis</name>
    <dbReference type="NCBI Taxonomy" id="943816"/>
    <lineage>
        <taxon>Bacteria</taxon>
        <taxon>Bacillati</taxon>
        <taxon>Actinomycetota</taxon>
        <taxon>Actinomycetes</taxon>
        <taxon>Kitasatosporales</taxon>
        <taxon>Streptomycetaceae</taxon>
        <taxon>Streptomyces</taxon>
    </lineage>
</organism>
<feature type="compositionally biased region" description="Pro residues" evidence="1">
    <location>
        <begin position="177"/>
        <end position="187"/>
    </location>
</feature>
<dbReference type="PROSITE" id="PS51257">
    <property type="entry name" value="PROKAR_LIPOPROTEIN"/>
    <property type="match status" value="1"/>
</dbReference>
<dbReference type="AlphaFoldDB" id="A0A1H9Q8B9"/>
<feature type="compositionally biased region" description="Low complexity" evidence="1">
    <location>
        <begin position="166"/>
        <end position="176"/>
    </location>
</feature>
<keyword evidence="2" id="KW-0732">Signal</keyword>
<protein>
    <recommendedName>
        <fullName evidence="5">Secreted protein</fullName>
    </recommendedName>
</protein>
<gene>
    <name evidence="3" type="ORF">SAMN05421870_102491</name>
</gene>
<dbReference type="RefSeq" id="WP_074999180.1">
    <property type="nucleotide sequence ID" value="NZ_FOGO01000002.1"/>
</dbReference>
<evidence type="ECO:0000256" key="2">
    <source>
        <dbReference type="SAM" id="SignalP"/>
    </source>
</evidence>
<evidence type="ECO:0000313" key="3">
    <source>
        <dbReference type="EMBL" id="SER56103.1"/>
    </source>
</evidence>
<feature type="signal peptide" evidence="2">
    <location>
        <begin position="1"/>
        <end position="31"/>
    </location>
</feature>
<feature type="compositionally biased region" description="Low complexity" evidence="1">
    <location>
        <begin position="41"/>
        <end position="51"/>
    </location>
</feature>
<proteinExistence type="predicted"/>
<feature type="compositionally biased region" description="Low complexity" evidence="1">
    <location>
        <begin position="134"/>
        <end position="151"/>
    </location>
</feature>
<feature type="compositionally biased region" description="Gly residues" evidence="1">
    <location>
        <begin position="96"/>
        <end position="133"/>
    </location>
</feature>
<feature type="compositionally biased region" description="Low complexity" evidence="1">
    <location>
        <begin position="84"/>
        <end position="95"/>
    </location>
</feature>
<keyword evidence="4" id="KW-1185">Reference proteome</keyword>